<keyword evidence="3 9" id="KW-0813">Transport</keyword>
<feature type="domain" description="4Fe-4S ferredoxin-type" evidence="10">
    <location>
        <begin position="29"/>
        <end position="58"/>
    </location>
</feature>
<keyword evidence="4 9" id="KW-0004">4Fe-4S</keyword>
<dbReference type="Proteomes" id="UP000198407">
    <property type="component" value="Unassembled WGS sequence"/>
</dbReference>
<dbReference type="PROSITE" id="PS51379">
    <property type="entry name" value="4FE4S_FER_2"/>
    <property type="match status" value="2"/>
</dbReference>
<dbReference type="InterPro" id="IPR000813">
    <property type="entry name" value="7Fe_ferredoxin"/>
</dbReference>
<dbReference type="GO" id="GO:0051539">
    <property type="term" value="F:4 iron, 4 sulfur cluster binding"/>
    <property type="evidence" value="ECO:0007669"/>
    <property type="project" value="UniProtKB-UniRule"/>
</dbReference>
<evidence type="ECO:0000256" key="2">
    <source>
        <dbReference type="ARBA" id="ARBA00001966"/>
    </source>
</evidence>
<dbReference type="SUPFAM" id="SSF54862">
    <property type="entry name" value="4Fe-4S ferredoxins"/>
    <property type="match status" value="1"/>
</dbReference>
<evidence type="ECO:0000256" key="6">
    <source>
        <dbReference type="ARBA" id="ARBA00022982"/>
    </source>
</evidence>
<dbReference type="InterPro" id="IPR017896">
    <property type="entry name" value="4Fe4S_Fe-S-bd"/>
</dbReference>
<keyword evidence="8 9" id="KW-0411">Iron-sulfur</keyword>
<dbReference type="PANTHER" id="PTHR42859">
    <property type="entry name" value="OXIDOREDUCTASE"/>
    <property type="match status" value="1"/>
</dbReference>
<dbReference type="PRINTS" id="PR00354">
    <property type="entry name" value="7FE8SFRDOXIN"/>
</dbReference>
<evidence type="ECO:0000256" key="7">
    <source>
        <dbReference type="ARBA" id="ARBA00023004"/>
    </source>
</evidence>
<reference evidence="12" key="1">
    <citation type="submission" date="2017-06" db="EMBL/GenBank/DDBJ databases">
        <authorList>
            <person name="Varghese N."/>
            <person name="Submissions S."/>
        </authorList>
    </citation>
    <scope>NUCLEOTIDE SEQUENCE [LARGE SCALE GENOMIC DNA]</scope>
    <source>
        <strain evidence="12">DSM 22348</strain>
    </source>
</reference>
<keyword evidence="12" id="KW-1185">Reference proteome</keyword>
<organism evidence="11 12">
    <name type="scientific">Pseudomonas japonica</name>
    <dbReference type="NCBI Taxonomy" id="256466"/>
    <lineage>
        <taxon>Bacteria</taxon>
        <taxon>Pseudomonadati</taxon>
        <taxon>Pseudomonadota</taxon>
        <taxon>Gammaproteobacteria</taxon>
        <taxon>Pseudomonadales</taxon>
        <taxon>Pseudomonadaceae</taxon>
        <taxon>Pseudomonas</taxon>
    </lineage>
</organism>
<feature type="domain" description="4Fe-4S ferredoxin-type" evidence="10">
    <location>
        <begin position="1"/>
        <end position="28"/>
    </location>
</feature>
<protein>
    <recommendedName>
        <fullName evidence="9">Ferredoxin</fullName>
    </recommendedName>
</protein>
<evidence type="ECO:0000313" key="12">
    <source>
        <dbReference type="Proteomes" id="UP000198407"/>
    </source>
</evidence>
<evidence type="ECO:0000259" key="10">
    <source>
        <dbReference type="PROSITE" id="PS51379"/>
    </source>
</evidence>
<keyword evidence="7 9" id="KW-0408">Iron</keyword>
<gene>
    <name evidence="11" type="ORF">SAMN05444352_1395</name>
</gene>
<dbReference type="PROSITE" id="PS00198">
    <property type="entry name" value="4FE4S_FER_1"/>
    <property type="match status" value="1"/>
</dbReference>
<keyword evidence="5 9" id="KW-0479">Metal-binding</keyword>
<dbReference type="RefSeq" id="WP_042128871.1">
    <property type="nucleotide sequence ID" value="NZ_FZOL01000039.1"/>
</dbReference>
<dbReference type="GO" id="GO:0009055">
    <property type="term" value="F:electron transfer activity"/>
    <property type="evidence" value="ECO:0007669"/>
    <property type="project" value="UniProtKB-UniRule"/>
</dbReference>
<comment type="cofactor">
    <cofactor evidence="2 9">
        <name>[4Fe-4S] cluster</name>
        <dbReference type="ChEBI" id="CHEBI:49883"/>
    </cofactor>
</comment>
<evidence type="ECO:0000313" key="11">
    <source>
        <dbReference type="EMBL" id="SNT31143.1"/>
    </source>
</evidence>
<dbReference type="InterPro" id="IPR050294">
    <property type="entry name" value="RnfB_subfamily"/>
</dbReference>
<dbReference type="PANTHER" id="PTHR42859:SF2">
    <property type="entry name" value="FERREDOXIN"/>
    <property type="match status" value="1"/>
</dbReference>
<evidence type="ECO:0000256" key="8">
    <source>
        <dbReference type="ARBA" id="ARBA00023014"/>
    </source>
</evidence>
<dbReference type="GO" id="GO:0046872">
    <property type="term" value="F:metal ion binding"/>
    <property type="evidence" value="ECO:0007669"/>
    <property type="project" value="UniProtKB-UniRule"/>
</dbReference>
<evidence type="ECO:0000256" key="3">
    <source>
        <dbReference type="ARBA" id="ARBA00022448"/>
    </source>
</evidence>
<dbReference type="Gene3D" id="3.30.70.20">
    <property type="match status" value="1"/>
</dbReference>
<dbReference type="Pfam" id="PF12838">
    <property type="entry name" value="Fer4_7"/>
    <property type="match status" value="1"/>
</dbReference>
<dbReference type="AlphaFoldDB" id="A0A239LMV5"/>
<comment type="cofactor">
    <cofactor evidence="1">
        <name>[3Fe-4S] cluster</name>
        <dbReference type="ChEBI" id="CHEBI:21137"/>
    </cofactor>
</comment>
<proteinExistence type="predicted"/>
<accession>A0A239LMV5</accession>
<evidence type="ECO:0000256" key="4">
    <source>
        <dbReference type="ARBA" id="ARBA00022485"/>
    </source>
</evidence>
<dbReference type="STRING" id="1215104.GCA_000730585_00879"/>
<keyword evidence="6 9" id="KW-0249">Electron transport</keyword>
<dbReference type="InterPro" id="IPR017900">
    <property type="entry name" value="4Fe4S_Fe_S_CS"/>
</dbReference>
<evidence type="ECO:0000256" key="9">
    <source>
        <dbReference type="RuleBase" id="RU365098"/>
    </source>
</evidence>
<evidence type="ECO:0000256" key="5">
    <source>
        <dbReference type="ARBA" id="ARBA00022723"/>
    </source>
</evidence>
<comment type="function">
    <text evidence="9">Ferredoxins are iron-sulfur proteins that transfer electrons in a wide variety of metabolic reactions.</text>
</comment>
<evidence type="ECO:0000256" key="1">
    <source>
        <dbReference type="ARBA" id="ARBA00001927"/>
    </source>
</evidence>
<sequence length="74" mass="7713">MTYAVTSACIQCGTCFDVCPVSCIKMSSKQAVIDPVECIDCGACLPVCPTEAVKTESDASSAVLKFNATESARL</sequence>
<dbReference type="EMBL" id="FZOL01000039">
    <property type="protein sequence ID" value="SNT31143.1"/>
    <property type="molecule type" value="Genomic_DNA"/>
</dbReference>
<name>A0A239LMV5_9PSED</name>